<feature type="transmembrane region" description="Helical" evidence="2">
    <location>
        <begin position="137"/>
        <end position="158"/>
    </location>
</feature>
<feature type="region of interest" description="Disordered" evidence="1">
    <location>
        <begin position="198"/>
        <end position="220"/>
    </location>
</feature>
<sequence>MPQISRESGNNDRLGFLSYRQATFFSGIFSVVFALLVFSHEVAIEGGFDIKNYVVIAFCFIWLIVDSLLLLGASKRAHFLFLPWMILICLLSPLFIVGIVVGVKVIDSCHKHHDREACDHQVHMFGSTNTTQAGAKLTLLIFMLIVNLFSMLVVYKYIMVLSGKSPSVIRQTQGFIYSKNRDGESKTLHNKKYSRFLDDNEPETNVPLCHDPDDMMETNT</sequence>
<evidence type="ECO:0000256" key="2">
    <source>
        <dbReference type="SAM" id="Phobius"/>
    </source>
</evidence>
<accession>A0AAD9IVX9</accession>
<gene>
    <name evidence="3" type="ORF">LSH36_1012g00026</name>
</gene>
<dbReference type="Proteomes" id="UP001208570">
    <property type="component" value="Unassembled WGS sequence"/>
</dbReference>
<protein>
    <submittedName>
        <fullName evidence="3">Uncharacterized protein</fullName>
    </submittedName>
</protein>
<comment type="caution">
    <text evidence="3">The sequence shown here is derived from an EMBL/GenBank/DDBJ whole genome shotgun (WGS) entry which is preliminary data.</text>
</comment>
<keyword evidence="2" id="KW-0812">Transmembrane</keyword>
<dbReference type="AlphaFoldDB" id="A0AAD9IVX9"/>
<feature type="transmembrane region" description="Helical" evidence="2">
    <location>
        <begin position="79"/>
        <end position="103"/>
    </location>
</feature>
<reference evidence="3" key="1">
    <citation type="journal article" date="2023" name="Mol. Biol. Evol.">
        <title>Third-Generation Sequencing Reveals the Adaptive Role of the Epigenome in Three Deep-Sea Polychaetes.</title>
        <authorList>
            <person name="Perez M."/>
            <person name="Aroh O."/>
            <person name="Sun Y."/>
            <person name="Lan Y."/>
            <person name="Juniper S.K."/>
            <person name="Young C.R."/>
            <person name="Angers B."/>
            <person name="Qian P.Y."/>
        </authorList>
    </citation>
    <scope>NUCLEOTIDE SEQUENCE</scope>
    <source>
        <strain evidence="3">P08H-3</strain>
    </source>
</reference>
<keyword evidence="2" id="KW-0472">Membrane</keyword>
<evidence type="ECO:0000313" key="4">
    <source>
        <dbReference type="Proteomes" id="UP001208570"/>
    </source>
</evidence>
<feature type="transmembrane region" description="Helical" evidence="2">
    <location>
        <begin position="52"/>
        <end position="72"/>
    </location>
</feature>
<feature type="transmembrane region" description="Helical" evidence="2">
    <location>
        <begin position="21"/>
        <end position="40"/>
    </location>
</feature>
<organism evidence="3 4">
    <name type="scientific">Paralvinella palmiformis</name>
    <dbReference type="NCBI Taxonomy" id="53620"/>
    <lineage>
        <taxon>Eukaryota</taxon>
        <taxon>Metazoa</taxon>
        <taxon>Spiralia</taxon>
        <taxon>Lophotrochozoa</taxon>
        <taxon>Annelida</taxon>
        <taxon>Polychaeta</taxon>
        <taxon>Sedentaria</taxon>
        <taxon>Canalipalpata</taxon>
        <taxon>Terebellida</taxon>
        <taxon>Terebelliformia</taxon>
        <taxon>Alvinellidae</taxon>
        <taxon>Paralvinella</taxon>
    </lineage>
</organism>
<dbReference type="EMBL" id="JAODUP010001012">
    <property type="protein sequence ID" value="KAK2141942.1"/>
    <property type="molecule type" value="Genomic_DNA"/>
</dbReference>
<evidence type="ECO:0000313" key="3">
    <source>
        <dbReference type="EMBL" id="KAK2141942.1"/>
    </source>
</evidence>
<keyword evidence="2" id="KW-1133">Transmembrane helix</keyword>
<evidence type="ECO:0000256" key="1">
    <source>
        <dbReference type="SAM" id="MobiDB-lite"/>
    </source>
</evidence>
<proteinExistence type="predicted"/>
<name>A0AAD9IVX9_9ANNE</name>
<keyword evidence="4" id="KW-1185">Reference proteome</keyword>